<evidence type="ECO:0000256" key="3">
    <source>
        <dbReference type="SAM" id="Phobius"/>
    </source>
</evidence>
<gene>
    <name evidence="4" type="ORF">Mic7113_0617</name>
</gene>
<sequence>MFHNLGIVLGLYSTQFWLAKVRVSPTVTPPANPPTEAALVFSGPQFLMALVAGVLMAFAFQFLLTNFTLAAGISSGENPVDADSDDSWGHAVREVESKVGLWALITVNIALFIACFLAVKLALINSVTLGAITGVVIWSAYFLLLLWVSSTAIGSIVGSVANTASSSLQGVMAVAATALGGRAVNAQVVNTVEASVAAVRRELSSAVDPTSVRETVQDYITDLQLPKLDLKQIRNDFEKLLTSSELRSLADSDVLQNVNRQTFVDLISSRTDLSKQDVNRIADQLEGAWQQVLGVQQKADPQSQLLNFLQSASPEELTSGQLGDKLGQLVGVGSSKAENGNGSNGGNGNGLMEQGLQLGISALVGRVLSRTDLSDVDVEKISSQLQQFKEQATEQAKTLSSKVADQLPGQSFNTIKADVENYLLNSKPWHLNRETIKQEFKDVIYDPEAAPKAVREQLEQLNRDAFVKMMESRDNFTSDQIADIAEQLEGIRQEVLETVQGAESEEQSQDLRSRVENYLRSTGKEELNPEGIERDFKALLEDPDAGADALSHRFSQFDRDTLVNLLSQREDFSQEEADQLVGQLESIRDRILSDAQNLQYQTKFKAQELGQKIESYLRHTNKEELNPEGIKQELQTFLDDPQAGVKALRERLSQFDRDTLVQLLNQREDLSEEQINQFIDQFGEVRDNILHAPQELAGNAKEQYDRITSQIAEYLRNTNLDELDPEGIKQDLTKLLDDPKQGTLALRERLSHLDRETLVKLLSQREDLSEEQVNRIIDRVQDAIRSITKAPRRLASRAKNMAQDFQSTFEEYLRNTNKEELAPEGIKRDLQQLFNDPREGLKSVGDRLSHFDRGTLVSLLSQREDISEEEANRIADNIESVRHQFVEQAQAVQHQMQSVIDGVFGKIRHYLNSLDRPELNYEGIKRDFRKVFDDPEAGFDALRDRLSQFDRDTLVAVMSSREDISEADANRIIDQIEGVRDSVLHRAERLQEEAEKRVKQLKHKAKEQMVETRKAAATAAWWLFGTALTSVGVAAFAGVMAVRGLAFFG</sequence>
<evidence type="ECO:0000313" key="5">
    <source>
        <dbReference type="Proteomes" id="UP000010471"/>
    </source>
</evidence>
<dbReference type="HOGENOM" id="CLU_293146_0_0_3"/>
<dbReference type="EMBL" id="CP003630">
    <property type="protein sequence ID" value="AFZ16531.1"/>
    <property type="molecule type" value="Genomic_DNA"/>
</dbReference>
<evidence type="ECO:0000256" key="1">
    <source>
        <dbReference type="SAM" id="Coils"/>
    </source>
</evidence>
<evidence type="ECO:0000313" key="4">
    <source>
        <dbReference type="EMBL" id="AFZ16531.1"/>
    </source>
</evidence>
<feature type="transmembrane region" description="Helical" evidence="3">
    <location>
        <begin position="126"/>
        <end position="148"/>
    </location>
</feature>
<keyword evidence="3" id="KW-0472">Membrane</keyword>
<accession>K9W9N3</accession>
<dbReference type="eggNOG" id="COG1196">
    <property type="taxonomic scope" value="Bacteria"/>
</dbReference>
<dbReference type="KEGG" id="mic:Mic7113_0617"/>
<dbReference type="STRING" id="1173027.Mic7113_0617"/>
<keyword evidence="3" id="KW-1133">Transmembrane helix</keyword>
<dbReference type="PATRIC" id="fig|1173027.3.peg.682"/>
<protein>
    <submittedName>
        <fullName evidence="4">Uncharacterized protein</fullName>
    </submittedName>
</protein>
<evidence type="ECO:0000256" key="2">
    <source>
        <dbReference type="SAM" id="MobiDB-lite"/>
    </source>
</evidence>
<keyword evidence="3" id="KW-0812">Transmembrane</keyword>
<dbReference type="RefSeq" id="WP_015180695.1">
    <property type="nucleotide sequence ID" value="NC_019738.1"/>
</dbReference>
<proteinExistence type="predicted"/>
<feature type="transmembrane region" description="Helical" evidence="3">
    <location>
        <begin position="1019"/>
        <end position="1042"/>
    </location>
</feature>
<dbReference type="OrthoDB" id="415154at2"/>
<dbReference type="AlphaFoldDB" id="K9W9N3"/>
<feature type="region of interest" description="Disordered" evidence="2">
    <location>
        <begin position="331"/>
        <end position="350"/>
    </location>
</feature>
<keyword evidence="5" id="KW-1185">Reference proteome</keyword>
<name>K9W9N3_9CYAN</name>
<dbReference type="Proteomes" id="UP000010471">
    <property type="component" value="Chromosome"/>
</dbReference>
<reference evidence="4 5" key="1">
    <citation type="submission" date="2012-06" db="EMBL/GenBank/DDBJ databases">
        <title>Finished chromosome of genome of Microcoleus sp. PCC 7113.</title>
        <authorList>
            <consortium name="US DOE Joint Genome Institute"/>
            <person name="Gugger M."/>
            <person name="Coursin T."/>
            <person name="Rippka R."/>
            <person name="Tandeau De Marsac N."/>
            <person name="Huntemann M."/>
            <person name="Wei C.-L."/>
            <person name="Han J."/>
            <person name="Detter J.C."/>
            <person name="Han C."/>
            <person name="Tapia R."/>
            <person name="Chen A."/>
            <person name="Kyrpides N."/>
            <person name="Mavromatis K."/>
            <person name="Markowitz V."/>
            <person name="Szeto E."/>
            <person name="Ivanova N."/>
            <person name="Pagani I."/>
            <person name="Pati A."/>
            <person name="Goodwin L."/>
            <person name="Nordberg H.P."/>
            <person name="Cantor M.N."/>
            <person name="Hua S.X."/>
            <person name="Woyke T."/>
            <person name="Kerfeld C.A."/>
        </authorList>
    </citation>
    <scope>NUCLEOTIDE SEQUENCE [LARGE SCALE GENOMIC DNA]</scope>
    <source>
        <strain evidence="4 5">PCC 7113</strain>
    </source>
</reference>
<feature type="transmembrane region" description="Helical" evidence="3">
    <location>
        <begin position="46"/>
        <end position="64"/>
    </location>
</feature>
<organism evidence="4 5">
    <name type="scientific">Allocoleopsis franciscana PCC 7113</name>
    <dbReference type="NCBI Taxonomy" id="1173027"/>
    <lineage>
        <taxon>Bacteria</taxon>
        <taxon>Bacillati</taxon>
        <taxon>Cyanobacteriota</taxon>
        <taxon>Cyanophyceae</taxon>
        <taxon>Coleofasciculales</taxon>
        <taxon>Coleofasciculaceae</taxon>
        <taxon>Allocoleopsis</taxon>
        <taxon>Allocoleopsis franciscana</taxon>
    </lineage>
</organism>
<feature type="coiled-coil region" evidence="1">
    <location>
        <begin position="973"/>
        <end position="1011"/>
    </location>
</feature>
<feature type="transmembrane region" description="Helical" evidence="3">
    <location>
        <begin position="99"/>
        <end position="119"/>
    </location>
</feature>
<keyword evidence="1" id="KW-0175">Coiled coil</keyword>